<dbReference type="NCBIfam" id="NF002086">
    <property type="entry name" value="PRK00915.1-3"/>
    <property type="match status" value="1"/>
</dbReference>
<dbReference type="PROSITE" id="PS00816">
    <property type="entry name" value="AIPM_HOMOCIT_SYNTH_2"/>
    <property type="match status" value="1"/>
</dbReference>
<evidence type="ECO:0000313" key="11">
    <source>
        <dbReference type="EMBL" id="MFC4480149.1"/>
    </source>
</evidence>
<dbReference type="Pfam" id="PF00682">
    <property type="entry name" value="HMGL-like"/>
    <property type="match status" value="1"/>
</dbReference>
<dbReference type="SUPFAM" id="SSF51569">
    <property type="entry name" value="Aldolase"/>
    <property type="match status" value="1"/>
</dbReference>
<keyword evidence="4" id="KW-0432">Leucine biosynthesis</keyword>
<keyword evidence="8" id="KW-0100">Branched-chain amino acid biosynthesis</keyword>
<reference evidence="12" key="1">
    <citation type="journal article" date="2019" name="Int. J. Syst. Evol. Microbiol.">
        <title>The Global Catalogue of Microorganisms (GCM) 10K type strain sequencing project: providing services to taxonomists for standard genome sequencing and annotation.</title>
        <authorList>
            <consortium name="The Broad Institute Genomics Platform"/>
            <consortium name="The Broad Institute Genome Sequencing Center for Infectious Disease"/>
            <person name="Wu L."/>
            <person name="Ma J."/>
        </authorList>
    </citation>
    <scope>NUCLEOTIDE SEQUENCE [LARGE SCALE GENOMIC DNA]</scope>
    <source>
        <strain evidence="12">NBRC 103627</strain>
    </source>
</reference>
<comment type="similarity">
    <text evidence="2">Belongs to the alpha-IPM synthase/homocitrate synthase family. LeuA type 1 subfamily.</text>
</comment>
<dbReference type="PANTHER" id="PTHR10277:SF9">
    <property type="entry name" value="2-ISOPROPYLMALATE SYNTHASE 1, CHLOROPLASTIC-RELATED"/>
    <property type="match status" value="1"/>
</dbReference>
<evidence type="ECO:0000256" key="9">
    <source>
        <dbReference type="RuleBase" id="RU003523"/>
    </source>
</evidence>
<organism evidence="11 12">
    <name type="scientific">Flavobacterium chungangensis</name>
    <dbReference type="NCBI Taxonomy" id="2708132"/>
    <lineage>
        <taxon>Bacteria</taxon>
        <taxon>Pseudomonadati</taxon>
        <taxon>Bacteroidota</taxon>
        <taxon>Flavobacteriia</taxon>
        <taxon>Flavobacteriales</taxon>
        <taxon>Flavobacteriaceae</taxon>
        <taxon>Flavobacterium</taxon>
    </lineage>
</organism>
<dbReference type="RefSeq" id="WP_095929340.1">
    <property type="nucleotide sequence ID" value="NZ_JBHSFY010000022.1"/>
</dbReference>
<dbReference type="PROSITE" id="PS00815">
    <property type="entry name" value="AIPM_HOMOCIT_SYNTH_1"/>
    <property type="match status" value="1"/>
</dbReference>
<dbReference type="InterPro" id="IPR002034">
    <property type="entry name" value="AIPM/Hcit_synth_CS"/>
</dbReference>
<keyword evidence="7" id="KW-0464">Manganese</keyword>
<dbReference type="InterPro" id="IPR000891">
    <property type="entry name" value="PYR_CT"/>
</dbReference>
<evidence type="ECO:0000256" key="6">
    <source>
        <dbReference type="ARBA" id="ARBA00022679"/>
    </source>
</evidence>
<feature type="domain" description="Pyruvate carboxyltransferase" evidence="10">
    <location>
        <begin position="6"/>
        <end position="267"/>
    </location>
</feature>
<dbReference type="EC" id="2.3.3.13" evidence="3"/>
<keyword evidence="12" id="KW-1185">Reference proteome</keyword>
<dbReference type="CDD" id="cd07940">
    <property type="entry name" value="DRE_TIM_IPMS"/>
    <property type="match status" value="1"/>
</dbReference>
<sequence length="391" mass="42711">MNREKVQIFDTTLRDGEQVPGCKLDTKQKLVIAERLDKMGVDIIEAGFPVSSPGDFLSVSEICKIVENATVCGLTRAVKNDIDVAAAALKHAKKPRIHTGIGTSESHILHKLQTTPEDIIARAKFAVAHAKSYVEDVEFYAEDAGRTDNAFLAKVCEEVIKSGATVLNIPDTTGYCLPEEYGAKIKYLKENVKGIENVILSCHCHNDLGMATANSIAGAINGARQIECTINGIGERAGNTALEEVVMIFKQHPYLNLDTNINTRELNEMSRLVSESMGMIVQPNKAIVGANAFAHSSGIHQDGVIKNRATYEIMDPLDVGVNESSIILTARSGRAALAYRAKKVGYELTKTQLDIVYIEFLKFADIKKEVVDADIHQIIEASKIEGELIRS</sequence>
<evidence type="ECO:0000259" key="10">
    <source>
        <dbReference type="PROSITE" id="PS50991"/>
    </source>
</evidence>
<dbReference type="Pfam" id="PF22617">
    <property type="entry name" value="HCS_D2"/>
    <property type="match status" value="1"/>
</dbReference>
<evidence type="ECO:0000256" key="1">
    <source>
        <dbReference type="ARBA" id="ARBA00004689"/>
    </source>
</evidence>
<proteinExistence type="inferred from homology"/>
<dbReference type="GO" id="GO:0003852">
    <property type="term" value="F:2-isopropylmalate synthase activity"/>
    <property type="evidence" value="ECO:0007669"/>
    <property type="project" value="UniProtKB-EC"/>
</dbReference>
<name>A0ABV8ZMI2_9FLAO</name>
<gene>
    <name evidence="11" type="ORF">ACFO3N_23985</name>
</gene>
<dbReference type="EMBL" id="JBHSFY010000022">
    <property type="protein sequence ID" value="MFC4480149.1"/>
    <property type="molecule type" value="Genomic_DNA"/>
</dbReference>
<keyword evidence="11" id="KW-0012">Acyltransferase</keyword>
<evidence type="ECO:0000256" key="7">
    <source>
        <dbReference type="ARBA" id="ARBA00023211"/>
    </source>
</evidence>
<dbReference type="Gene3D" id="1.10.238.260">
    <property type="match status" value="1"/>
</dbReference>
<comment type="caution">
    <text evidence="11">The sequence shown here is derived from an EMBL/GenBank/DDBJ whole genome shotgun (WGS) entry which is preliminary data.</text>
</comment>
<keyword evidence="5" id="KW-0028">Amino-acid biosynthesis</keyword>
<accession>A0ABV8ZMI2</accession>
<dbReference type="Gene3D" id="3.20.20.70">
    <property type="entry name" value="Aldolase class I"/>
    <property type="match status" value="1"/>
</dbReference>
<dbReference type="InterPro" id="IPR013785">
    <property type="entry name" value="Aldolase_TIM"/>
</dbReference>
<dbReference type="Proteomes" id="UP001596003">
    <property type="component" value="Unassembled WGS sequence"/>
</dbReference>
<dbReference type="InterPro" id="IPR050073">
    <property type="entry name" value="2-IPM_HCS-like"/>
</dbReference>
<evidence type="ECO:0000256" key="5">
    <source>
        <dbReference type="ARBA" id="ARBA00022605"/>
    </source>
</evidence>
<evidence type="ECO:0000256" key="8">
    <source>
        <dbReference type="ARBA" id="ARBA00023304"/>
    </source>
</evidence>
<protein>
    <recommendedName>
        <fullName evidence="3">2-isopropylmalate synthase</fullName>
        <ecNumber evidence="3">2.3.3.13</ecNumber>
    </recommendedName>
</protein>
<comment type="pathway">
    <text evidence="1">Amino-acid biosynthesis; L-leucine biosynthesis; L-leucine from 3-methyl-2-oxobutanoate: step 1/4.</text>
</comment>
<dbReference type="PROSITE" id="PS50991">
    <property type="entry name" value="PYR_CT"/>
    <property type="match status" value="1"/>
</dbReference>
<evidence type="ECO:0000256" key="2">
    <source>
        <dbReference type="ARBA" id="ARBA00009396"/>
    </source>
</evidence>
<evidence type="ECO:0000256" key="3">
    <source>
        <dbReference type="ARBA" id="ARBA00012973"/>
    </source>
</evidence>
<dbReference type="PANTHER" id="PTHR10277">
    <property type="entry name" value="HOMOCITRATE SYNTHASE-RELATED"/>
    <property type="match status" value="1"/>
</dbReference>
<evidence type="ECO:0000313" key="12">
    <source>
        <dbReference type="Proteomes" id="UP001596003"/>
    </source>
</evidence>
<keyword evidence="6 9" id="KW-0808">Transferase</keyword>
<evidence type="ECO:0000256" key="4">
    <source>
        <dbReference type="ARBA" id="ARBA00022430"/>
    </source>
</evidence>
<dbReference type="InterPro" id="IPR054691">
    <property type="entry name" value="LeuA/HCS_post-cat"/>
</dbReference>